<dbReference type="Proteomes" id="UP000054988">
    <property type="component" value="Unassembled WGS sequence"/>
</dbReference>
<feature type="region of interest" description="Disordered" evidence="1">
    <location>
        <begin position="199"/>
        <end position="218"/>
    </location>
</feature>
<evidence type="ECO:0000313" key="3">
    <source>
        <dbReference type="Proteomes" id="UP000054988"/>
    </source>
</evidence>
<evidence type="ECO:0000256" key="1">
    <source>
        <dbReference type="SAM" id="MobiDB-lite"/>
    </source>
</evidence>
<dbReference type="EMBL" id="LATX01002395">
    <property type="protein sequence ID" value="KTB30149.1"/>
    <property type="molecule type" value="Genomic_DNA"/>
</dbReference>
<protein>
    <submittedName>
        <fullName evidence="2">Uncharacterized protein</fullName>
    </submittedName>
</protein>
<organism evidence="2 3">
    <name type="scientific">Moniliophthora roreri</name>
    <name type="common">Frosty pod rot fungus</name>
    <name type="synonym">Monilia roreri</name>
    <dbReference type="NCBI Taxonomy" id="221103"/>
    <lineage>
        <taxon>Eukaryota</taxon>
        <taxon>Fungi</taxon>
        <taxon>Dikarya</taxon>
        <taxon>Basidiomycota</taxon>
        <taxon>Agaricomycotina</taxon>
        <taxon>Agaricomycetes</taxon>
        <taxon>Agaricomycetidae</taxon>
        <taxon>Agaricales</taxon>
        <taxon>Marasmiineae</taxon>
        <taxon>Marasmiaceae</taxon>
        <taxon>Moniliophthora</taxon>
    </lineage>
</organism>
<evidence type="ECO:0000313" key="2">
    <source>
        <dbReference type="EMBL" id="KTB30149.1"/>
    </source>
</evidence>
<accession>A0A0W0F1E7</accession>
<proteinExistence type="predicted"/>
<sequence>MHSGTAGNNFNSEVSCDLEWNGKKRQPDLSRATAGMDNDKPMQMFYTDGVLQNETDDEEMDQVYEALCGEGLLNENKQLRVVESRADRVYGLDDSKKVLFRQLYNSRMTPAEGMKWVETMAEIPCNICEEFGEMCEPLIVEGIAHTRCSRCARLSFLCSWRDEYRKEVLMKKLEITSDAEYEMLLQEFLEENKHMVAKGKGPTKKIPSNHRPSNDTDIRVGKSLRNGKLVTALISSPVKMTQSQTLKSSLSYTLSSENRIILRETLAHMENEAEAILSAISPARLGELQILNQIANIVVVYRMIALPKMTETNATEPVLVALSRIPHKE</sequence>
<comment type="caution">
    <text evidence="2">The sequence shown here is derived from an EMBL/GenBank/DDBJ whole genome shotgun (WGS) entry which is preliminary data.</text>
</comment>
<reference evidence="2 3" key="1">
    <citation type="submission" date="2015-12" db="EMBL/GenBank/DDBJ databases">
        <title>Draft genome sequence of Moniliophthora roreri, the causal agent of frosty pod rot of cacao.</title>
        <authorList>
            <person name="Aime M.C."/>
            <person name="Diaz-Valderrama J.R."/>
            <person name="Kijpornyongpan T."/>
            <person name="Phillips-Mora W."/>
        </authorList>
    </citation>
    <scope>NUCLEOTIDE SEQUENCE [LARGE SCALE GENOMIC DNA]</scope>
    <source>
        <strain evidence="2 3">MCA 2952</strain>
    </source>
</reference>
<dbReference type="AlphaFoldDB" id="A0A0W0F1E7"/>
<name>A0A0W0F1E7_MONRR</name>
<gene>
    <name evidence="2" type="ORF">WG66_17283</name>
</gene>